<organism evidence="1 2">
    <name type="scientific">Funneliformis mosseae</name>
    <name type="common">Endomycorrhizal fungus</name>
    <name type="synonym">Glomus mosseae</name>
    <dbReference type="NCBI Taxonomy" id="27381"/>
    <lineage>
        <taxon>Eukaryota</taxon>
        <taxon>Fungi</taxon>
        <taxon>Fungi incertae sedis</taxon>
        <taxon>Mucoromycota</taxon>
        <taxon>Glomeromycotina</taxon>
        <taxon>Glomeromycetes</taxon>
        <taxon>Glomerales</taxon>
        <taxon>Glomeraceae</taxon>
        <taxon>Funneliformis</taxon>
    </lineage>
</organism>
<dbReference type="AlphaFoldDB" id="A0A9N8ZZ60"/>
<proteinExistence type="predicted"/>
<protein>
    <submittedName>
        <fullName evidence="1">10236_t:CDS:1</fullName>
    </submittedName>
</protein>
<dbReference type="EMBL" id="CAJVPP010000789">
    <property type="protein sequence ID" value="CAG8512114.1"/>
    <property type="molecule type" value="Genomic_DNA"/>
</dbReference>
<gene>
    <name evidence="1" type="ORF">FMOSSE_LOCUS4591</name>
</gene>
<reference evidence="1" key="1">
    <citation type="submission" date="2021-06" db="EMBL/GenBank/DDBJ databases">
        <authorList>
            <person name="Kallberg Y."/>
            <person name="Tangrot J."/>
            <person name="Rosling A."/>
        </authorList>
    </citation>
    <scope>NUCLEOTIDE SEQUENCE</scope>
    <source>
        <strain evidence="1">87-6 pot B 2015</strain>
    </source>
</reference>
<evidence type="ECO:0000313" key="1">
    <source>
        <dbReference type="EMBL" id="CAG8512114.1"/>
    </source>
</evidence>
<sequence length="60" mass="6979">MDEELEDTKVEALIFESDDEVTILQSRIVTFGNISKAQIYDSDGENMGIDPFRDYNKRFE</sequence>
<keyword evidence="2" id="KW-1185">Reference proteome</keyword>
<name>A0A9N8ZZ60_FUNMO</name>
<dbReference type="Proteomes" id="UP000789375">
    <property type="component" value="Unassembled WGS sequence"/>
</dbReference>
<evidence type="ECO:0000313" key="2">
    <source>
        <dbReference type="Proteomes" id="UP000789375"/>
    </source>
</evidence>
<accession>A0A9N8ZZ60</accession>
<comment type="caution">
    <text evidence="1">The sequence shown here is derived from an EMBL/GenBank/DDBJ whole genome shotgun (WGS) entry which is preliminary data.</text>
</comment>